<evidence type="ECO:0000256" key="6">
    <source>
        <dbReference type="RuleBase" id="RU004914"/>
    </source>
</evidence>
<evidence type="ECO:0000256" key="5">
    <source>
        <dbReference type="ARBA" id="ARBA00023136"/>
    </source>
</evidence>
<dbReference type="KEGG" id="cmos:111430608"/>
<feature type="transmembrane region" description="Helical" evidence="6">
    <location>
        <begin position="219"/>
        <end position="237"/>
    </location>
</feature>
<dbReference type="AlphaFoldDB" id="A0A6J1E9G9"/>
<dbReference type="Proteomes" id="UP000504609">
    <property type="component" value="Unplaced"/>
</dbReference>
<dbReference type="GeneID" id="111430608"/>
<feature type="transmembrane region" description="Helical" evidence="6">
    <location>
        <begin position="47"/>
        <end position="68"/>
    </location>
</feature>
<evidence type="ECO:0000313" key="8">
    <source>
        <dbReference type="RefSeq" id="XP_022922685.1"/>
    </source>
</evidence>
<evidence type="ECO:0000256" key="4">
    <source>
        <dbReference type="ARBA" id="ARBA00022989"/>
    </source>
</evidence>
<dbReference type="Pfam" id="PF01554">
    <property type="entry name" value="MatE"/>
    <property type="match status" value="2"/>
</dbReference>
<feature type="transmembrane region" description="Helical" evidence="6">
    <location>
        <begin position="338"/>
        <end position="358"/>
    </location>
</feature>
<evidence type="ECO:0000256" key="1">
    <source>
        <dbReference type="ARBA" id="ARBA00004141"/>
    </source>
</evidence>
<dbReference type="RefSeq" id="XP_022922685.1">
    <property type="nucleotide sequence ID" value="XM_023066917.1"/>
</dbReference>
<keyword evidence="3 6" id="KW-0812">Transmembrane</keyword>
<comment type="subcellular location">
    <subcellularLocation>
        <location evidence="1">Membrane</location>
        <topology evidence="1">Multi-pass membrane protein</topology>
    </subcellularLocation>
</comment>
<feature type="transmembrane region" description="Helical" evidence="6">
    <location>
        <begin position="113"/>
        <end position="137"/>
    </location>
</feature>
<reference evidence="8" key="1">
    <citation type="submission" date="2025-08" db="UniProtKB">
        <authorList>
            <consortium name="RefSeq"/>
        </authorList>
    </citation>
    <scope>IDENTIFICATION</scope>
    <source>
        <tissue evidence="8">Young leaves</tissue>
    </source>
</reference>
<dbReference type="CDD" id="cd13132">
    <property type="entry name" value="MATE_eukaryotic"/>
    <property type="match status" value="1"/>
</dbReference>
<proteinExistence type="inferred from homology"/>
<feature type="transmembrane region" description="Helical" evidence="6">
    <location>
        <begin position="410"/>
        <end position="434"/>
    </location>
</feature>
<feature type="transmembrane region" description="Helical" evidence="6">
    <location>
        <begin position="440"/>
        <end position="461"/>
    </location>
</feature>
<evidence type="ECO:0000256" key="3">
    <source>
        <dbReference type="ARBA" id="ARBA00022692"/>
    </source>
</evidence>
<organism evidence="7 8">
    <name type="scientific">Cucurbita moschata</name>
    <name type="common">Winter crookneck squash</name>
    <name type="synonym">Cucurbita pepo var. moschata</name>
    <dbReference type="NCBI Taxonomy" id="3662"/>
    <lineage>
        <taxon>Eukaryota</taxon>
        <taxon>Viridiplantae</taxon>
        <taxon>Streptophyta</taxon>
        <taxon>Embryophyta</taxon>
        <taxon>Tracheophyta</taxon>
        <taxon>Spermatophyta</taxon>
        <taxon>Magnoliopsida</taxon>
        <taxon>eudicotyledons</taxon>
        <taxon>Gunneridae</taxon>
        <taxon>Pentapetalae</taxon>
        <taxon>rosids</taxon>
        <taxon>fabids</taxon>
        <taxon>Cucurbitales</taxon>
        <taxon>Cucurbitaceae</taxon>
        <taxon>Cucurbiteae</taxon>
        <taxon>Cucurbita</taxon>
    </lineage>
</organism>
<feature type="transmembrane region" description="Helical" evidence="6">
    <location>
        <begin position="378"/>
        <end position="398"/>
    </location>
</feature>
<keyword evidence="7" id="KW-1185">Reference proteome</keyword>
<accession>A0A6J1E9G9</accession>
<feature type="transmembrane region" description="Helical" evidence="6">
    <location>
        <begin position="80"/>
        <end position="101"/>
    </location>
</feature>
<dbReference type="NCBIfam" id="TIGR00797">
    <property type="entry name" value="matE"/>
    <property type="match status" value="1"/>
</dbReference>
<keyword evidence="4 6" id="KW-1133">Transmembrane helix</keyword>
<evidence type="ECO:0000256" key="2">
    <source>
        <dbReference type="ARBA" id="ARBA00010199"/>
    </source>
</evidence>
<gene>
    <name evidence="8" type="primary">LOC111430608</name>
</gene>
<comment type="similarity">
    <text evidence="2 6">Belongs to the multi antimicrobial extrusion (MATE) (TC 2.A.66.1) family.</text>
</comment>
<dbReference type="GO" id="GO:0042910">
    <property type="term" value="F:xenobiotic transmembrane transporter activity"/>
    <property type="evidence" value="ECO:0007669"/>
    <property type="project" value="InterPro"/>
</dbReference>
<dbReference type="GO" id="GO:0016020">
    <property type="term" value="C:membrane"/>
    <property type="evidence" value="ECO:0007669"/>
    <property type="project" value="UniProtKB-SubCell"/>
</dbReference>
<name>A0A6J1E9G9_CUCMO</name>
<dbReference type="InterPro" id="IPR045069">
    <property type="entry name" value="MATE_euk"/>
</dbReference>
<dbReference type="PANTHER" id="PTHR11206">
    <property type="entry name" value="MULTIDRUG RESISTANCE PROTEIN"/>
    <property type="match status" value="1"/>
</dbReference>
<evidence type="ECO:0000313" key="7">
    <source>
        <dbReference type="Proteomes" id="UP000504609"/>
    </source>
</evidence>
<protein>
    <recommendedName>
        <fullName evidence="6">Protein DETOXIFICATION</fullName>
    </recommendedName>
    <alternativeName>
        <fullName evidence="6">Multidrug and toxic compound extrusion protein</fullName>
    </alternativeName>
</protein>
<keyword evidence="5 6" id="KW-0472">Membrane</keyword>
<feature type="transmembrane region" description="Helical" evidence="6">
    <location>
        <begin position="157"/>
        <end position="176"/>
    </location>
</feature>
<dbReference type="GO" id="GO:1990961">
    <property type="term" value="P:xenobiotic detoxification by transmembrane export across the plasma membrane"/>
    <property type="evidence" value="ECO:0007669"/>
    <property type="project" value="InterPro"/>
</dbReference>
<dbReference type="GO" id="GO:0015297">
    <property type="term" value="F:antiporter activity"/>
    <property type="evidence" value="ECO:0007669"/>
    <property type="project" value="InterPro"/>
</dbReference>
<sequence length="484" mass="53046">MEAQNAPLLQHLRHAGEDEAKGRVRWWNRVIDVDEAKTQFLFSLPMIVTNASYYLIPLISAMFAGHLGDLELAGATLGNSWATVSGFAFMIGLSGALETLCGQAFGAKQYGKLGLYLQASCIVSLFFFVILSVLWYYTESLLILLHQDPAISRLAATYVKFLIPGLFAHGLLQNLLRFLQTQSIVEPLVVFSAVPMFIHICIAYALVNWTCLGIRGPALAGSISLWISCLMLGTYMFKTNKFEQTWEGFSSESLSYFLMTLELAIPSAAMVCLEYWAFEILVFLAGVMPDSEITTSLIAMCDNTECIAFTITYGLSAATSTRVANELGAGNSSKAKRAMFVSLELSLLLTLVVLLALGFGHSIWSSFFSNSPKIEKEFASMVPFLLVSILLDSVQGVVSGAARGCGWQHLATYISLPTFYVVGLTTSAVLGFHSKLYAKGLWIGLTCGLACQTIALLLLTFRGKWEGIDVKGTKTPVLRRFEFE</sequence>
<feature type="transmembrane region" description="Helical" evidence="6">
    <location>
        <begin position="188"/>
        <end position="207"/>
    </location>
</feature>
<dbReference type="InterPro" id="IPR002528">
    <property type="entry name" value="MATE_fam"/>
</dbReference>